<proteinExistence type="predicted"/>
<dbReference type="Pfam" id="PF12694">
    <property type="entry name" value="cpYpsA"/>
    <property type="match status" value="1"/>
</dbReference>
<reference evidence="1" key="1">
    <citation type="submission" date="2020-12" db="EMBL/GenBank/DDBJ databases">
        <title>Desulfobium dissulfuricans gen. nov., sp. nov., a novel mesophilic, sulfate-reducing bacterium isolated from a deep-sea hydrothermal vent.</title>
        <authorList>
            <person name="Hashimoto Y."/>
            <person name="Tame A."/>
            <person name="Sawayama S."/>
            <person name="Miyazaki J."/>
            <person name="Takai K."/>
            <person name="Nakagawa S."/>
        </authorList>
    </citation>
    <scope>NUCLEOTIDE SEQUENCE</scope>
    <source>
        <strain evidence="1">GF1</strain>
    </source>
</reference>
<dbReference type="Proteomes" id="UP001063350">
    <property type="component" value="Chromosome"/>
</dbReference>
<keyword evidence="2" id="KW-1185">Reference proteome</keyword>
<gene>
    <name evidence="1" type="ORF">GF1_27400</name>
</gene>
<dbReference type="InterPro" id="IPR024755">
    <property type="entry name" value="cpYpsA"/>
</dbReference>
<evidence type="ECO:0008006" key="3">
    <source>
        <dbReference type="Google" id="ProtNLM"/>
    </source>
</evidence>
<protein>
    <recommendedName>
        <fullName evidence="3">Molybdenum cofactor carrier</fullName>
    </recommendedName>
</protein>
<dbReference type="KEGG" id="ddu:GF1_27400"/>
<sequence length="157" mass="17625">MKIISGGQTGADRAALDAAIRLNIPHGGWLPRGRRTEEGSLPSRYRLQELPSANYRDRTRQNILDSDGTLIVSFGPLTGGSALTEALAIRHRRPCLHIDLELWQPERAKKAIEQWLRDHNIETLNVAGPRASGEPRIYRAVFDLLLQISWPETDETP</sequence>
<dbReference type="EMBL" id="AP024233">
    <property type="protein sequence ID" value="BCO10364.1"/>
    <property type="molecule type" value="Genomic_DNA"/>
</dbReference>
<accession>A0A915U2X8</accession>
<name>A0A915U2X8_9BACT</name>
<evidence type="ECO:0000313" key="2">
    <source>
        <dbReference type="Proteomes" id="UP001063350"/>
    </source>
</evidence>
<dbReference type="RefSeq" id="WP_267927098.1">
    <property type="nucleotide sequence ID" value="NZ_AP024233.1"/>
</dbReference>
<organism evidence="1 2">
    <name type="scientific">Desulfolithobacter dissulfuricans</name>
    <dbReference type="NCBI Taxonomy" id="2795293"/>
    <lineage>
        <taxon>Bacteria</taxon>
        <taxon>Pseudomonadati</taxon>
        <taxon>Thermodesulfobacteriota</taxon>
        <taxon>Desulfobulbia</taxon>
        <taxon>Desulfobulbales</taxon>
        <taxon>Desulfobulbaceae</taxon>
        <taxon>Desulfolithobacter</taxon>
    </lineage>
</organism>
<evidence type="ECO:0000313" key="1">
    <source>
        <dbReference type="EMBL" id="BCO10364.1"/>
    </source>
</evidence>
<dbReference type="SUPFAM" id="SSF102405">
    <property type="entry name" value="MCP/YpsA-like"/>
    <property type="match status" value="1"/>
</dbReference>
<dbReference type="Gene3D" id="3.40.50.450">
    <property type="match status" value="1"/>
</dbReference>
<dbReference type="AlphaFoldDB" id="A0A915U2X8"/>